<feature type="binding site" evidence="1">
    <location>
        <position position="50"/>
    </location>
    <ligand>
        <name>Zn(2+)</name>
        <dbReference type="ChEBI" id="CHEBI:29105"/>
    </ligand>
</feature>
<keyword evidence="1" id="KW-0479">Metal-binding</keyword>
<evidence type="ECO:0000313" key="3">
    <source>
        <dbReference type="EMBL" id="JAA80974.1"/>
    </source>
</evidence>
<keyword evidence="1" id="KW-0862">Zinc</keyword>
<feature type="domain" description="ZAD" evidence="2">
    <location>
        <begin position="1"/>
        <end position="74"/>
    </location>
</feature>
<dbReference type="InterPro" id="IPR012934">
    <property type="entry name" value="Znf_AD"/>
</dbReference>
<feature type="binding site" evidence="1">
    <location>
        <position position="5"/>
    </location>
    <ligand>
        <name>Zn(2+)</name>
        <dbReference type="ChEBI" id="CHEBI:29105"/>
    </ligand>
</feature>
<sequence>ICRICFEIKSDVRPLFSKKEDRFIYEELVKYAHLNLHINDGGPATICGQCFEELNVFMAFLDKCKRANEIFLQHMQCQNDTRHSDR</sequence>
<dbReference type="PROSITE" id="PS51915">
    <property type="entry name" value="ZAD"/>
    <property type="match status" value="1"/>
</dbReference>
<reference evidence="3" key="1">
    <citation type="journal article" date="2013" name="BMC Genomics">
        <title>Unscrambling butterfly oogenesis.</title>
        <authorList>
            <person name="Carter J.M."/>
            <person name="Baker S.C."/>
            <person name="Pink R."/>
            <person name="Carter D.R."/>
            <person name="Collins A."/>
            <person name="Tomlin J."/>
            <person name="Gibbs M."/>
            <person name="Breuker C.J."/>
        </authorList>
    </citation>
    <scope>NUCLEOTIDE SEQUENCE</scope>
    <source>
        <tissue evidence="3">Ovary</tissue>
    </source>
</reference>
<feature type="binding site" evidence="1">
    <location>
        <position position="47"/>
    </location>
    <ligand>
        <name>Zn(2+)</name>
        <dbReference type="ChEBI" id="CHEBI:29105"/>
    </ligand>
</feature>
<dbReference type="Gene3D" id="3.40.1800.20">
    <property type="match status" value="1"/>
</dbReference>
<dbReference type="Pfam" id="PF07776">
    <property type="entry name" value="zf-AD"/>
    <property type="match status" value="1"/>
</dbReference>
<reference evidence="3" key="2">
    <citation type="submission" date="2013-05" db="EMBL/GenBank/DDBJ databases">
        <authorList>
            <person name="Carter J.-M."/>
            <person name="Baker S.C."/>
            <person name="Pink R."/>
            <person name="Carter D.R.F."/>
            <person name="Collins A."/>
            <person name="Tomlin J."/>
            <person name="Gibbs M."/>
            <person name="Breuker C.J."/>
        </authorList>
    </citation>
    <scope>NUCLEOTIDE SEQUENCE</scope>
    <source>
        <tissue evidence="3">Ovary</tissue>
    </source>
</reference>
<evidence type="ECO:0000256" key="1">
    <source>
        <dbReference type="PROSITE-ProRule" id="PRU01263"/>
    </source>
</evidence>
<proteinExistence type="predicted"/>
<dbReference type="GO" id="GO:0008270">
    <property type="term" value="F:zinc ion binding"/>
    <property type="evidence" value="ECO:0007669"/>
    <property type="project" value="UniProtKB-UniRule"/>
</dbReference>
<dbReference type="SMART" id="SM00868">
    <property type="entry name" value="zf-AD"/>
    <property type="match status" value="1"/>
</dbReference>
<dbReference type="GO" id="GO:0005634">
    <property type="term" value="C:nucleus"/>
    <property type="evidence" value="ECO:0007669"/>
    <property type="project" value="InterPro"/>
</dbReference>
<name>S4NVB9_9NEOP</name>
<keyword evidence="1" id="KW-0863">Zinc-finger</keyword>
<feature type="non-terminal residue" evidence="3">
    <location>
        <position position="86"/>
    </location>
</feature>
<organism evidence="3">
    <name type="scientific">Pararge aegeria</name>
    <name type="common">speckled wood butterfly</name>
    <dbReference type="NCBI Taxonomy" id="116150"/>
    <lineage>
        <taxon>Eukaryota</taxon>
        <taxon>Metazoa</taxon>
        <taxon>Ecdysozoa</taxon>
        <taxon>Arthropoda</taxon>
        <taxon>Hexapoda</taxon>
        <taxon>Insecta</taxon>
        <taxon>Pterygota</taxon>
        <taxon>Neoptera</taxon>
        <taxon>Endopterygota</taxon>
        <taxon>Lepidoptera</taxon>
        <taxon>Glossata</taxon>
        <taxon>Ditrysia</taxon>
        <taxon>Papilionoidea</taxon>
        <taxon>Nymphalidae</taxon>
        <taxon>Satyrinae</taxon>
        <taxon>Satyrini</taxon>
        <taxon>Parargina</taxon>
        <taxon>Pararge</taxon>
    </lineage>
</organism>
<protein>
    <submittedName>
        <fullName evidence="3">Zinc finger protein</fullName>
    </submittedName>
</protein>
<feature type="non-terminal residue" evidence="3">
    <location>
        <position position="1"/>
    </location>
</feature>
<evidence type="ECO:0000259" key="2">
    <source>
        <dbReference type="PROSITE" id="PS51915"/>
    </source>
</evidence>
<dbReference type="SUPFAM" id="SSF57716">
    <property type="entry name" value="Glucocorticoid receptor-like (DNA-binding domain)"/>
    <property type="match status" value="1"/>
</dbReference>
<dbReference type="EMBL" id="GAIX01011586">
    <property type="protein sequence ID" value="JAA80974.1"/>
    <property type="molecule type" value="Transcribed_RNA"/>
</dbReference>
<dbReference type="AlphaFoldDB" id="S4NVB9"/>
<accession>S4NVB9</accession>
<feature type="binding site" evidence="1">
    <location>
        <position position="2"/>
    </location>
    <ligand>
        <name>Zn(2+)</name>
        <dbReference type="ChEBI" id="CHEBI:29105"/>
    </ligand>
</feature>